<evidence type="ECO:0000256" key="1">
    <source>
        <dbReference type="SAM" id="MobiDB-lite"/>
    </source>
</evidence>
<gene>
    <name evidence="2" type="ORF">COCNU_13G004610</name>
</gene>
<evidence type="ECO:0000313" key="3">
    <source>
        <dbReference type="Proteomes" id="UP000797356"/>
    </source>
</evidence>
<reference evidence="2" key="2">
    <citation type="submission" date="2019-07" db="EMBL/GenBank/DDBJ databases">
        <authorList>
            <person name="Yang Y."/>
            <person name="Bocs S."/>
            <person name="Baudouin L."/>
        </authorList>
    </citation>
    <scope>NUCLEOTIDE SEQUENCE</scope>
    <source>
        <tissue evidence="2">Spear leaf of Hainan Tall coconut</tissue>
    </source>
</reference>
<sequence length="133" mass="14811">MASSSSVVSFSLPPVRYSRPSKPHGLLPLLPLLAVPSRRRSPLRASRRSSSYPQEAVIVVPDARAWVGDLGGDDVDDDDDDEEEDDDDRSLDLLARFLHNVFRKISRRARKAVRSVLPPSIPTNLVCSYLDFP</sequence>
<dbReference type="PANTHER" id="PTHR35474:SF1">
    <property type="entry name" value="ATP PHOSPHORIBOSYLTRANSFERASE REGULATORY SUBUNIT"/>
    <property type="match status" value="1"/>
</dbReference>
<keyword evidence="3" id="KW-1185">Reference proteome</keyword>
<organism evidence="2 3">
    <name type="scientific">Cocos nucifera</name>
    <name type="common">Coconut palm</name>
    <dbReference type="NCBI Taxonomy" id="13894"/>
    <lineage>
        <taxon>Eukaryota</taxon>
        <taxon>Viridiplantae</taxon>
        <taxon>Streptophyta</taxon>
        <taxon>Embryophyta</taxon>
        <taxon>Tracheophyta</taxon>
        <taxon>Spermatophyta</taxon>
        <taxon>Magnoliopsida</taxon>
        <taxon>Liliopsida</taxon>
        <taxon>Arecaceae</taxon>
        <taxon>Arecoideae</taxon>
        <taxon>Cocoseae</taxon>
        <taxon>Attaleinae</taxon>
        <taxon>Cocos</taxon>
    </lineage>
</organism>
<protein>
    <submittedName>
        <fullName evidence="2">Uncharacterized protein</fullName>
    </submittedName>
</protein>
<reference evidence="2" key="1">
    <citation type="journal article" date="2017" name="Gigascience">
        <title>The genome draft of coconut (Cocos nucifera).</title>
        <authorList>
            <person name="Xiao Y."/>
            <person name="Xu P."/>
            <person name="Fan H."/>
            <person name="Baudouin L."/>
            <person name="Xia W."/>
            <person name="Bocs S."/>
            <person name="Xu J."/>
            <person name="Li Q."/>
            <person name="Guo A."/>
            <person name="Zhou L."/>
            <person name="Li J."/>
            <person name="Wu Y."/>
            <person name="Ma Z."/>
            <person name="Armero A."/>
            <person name="Issali A.E."/>
            <person name="Liu N."/>
            <person name="Peng M."/>
            <person name="Yang Y."/>
        </authorList>
    </citation>
    <scope>NUCLEOTIDE SEQUENCE</scope>
    <source>
        <tissue evidence="2">Spear leaf of Hainan Tall coconut</tissue>
    </source>
</reference>
<comment type="caution">
    <text evidence="2">The sequence shown here is derived from an EMBL/GenBank/DDBJ whole genome shotgun (WGS) entry which is preliminary data.</text>
</comment>
<dbReference type="InterPro" id="IPR039324">
    <property type="entry name" value="SHW1"/>
</dbReference>
<dbReference type="GO" id="GO:0010100">
    <property type="term" value="P:negative regulation of photomorphogenesis"/>
    <property type="evidence" value="ECO:0007669"/>
    <property type="project" value="InterPro"/>
</dbReference>
<dbReference type="PANTHER" id="PTHR35474">
    <property type="entry name" value="ATP PHOSPHORIBOSYLTRANSFERASE REGULATORY SUBUNIT"/>
    <property type="match status" value="1"/>
</dbReference>
<evidence type="ECO:0000313" key="2">
    <source>
        <dbReference type="EMBL" id="KAG1366671.1"/>
    </source>
</evidence>
<feature type="compositionally biased region" description="Low complexity" evidence="1">
    <location>
        <begin position="1"/>
        <end position="11"/>
    </location>
</feature>
<dbReference type="AlphaFoldDB" id="A0A8K0IT81"/>
<dbReference type="GO" id="GO:0009787">
    <property type="term" value="P:regulation of abscisic acid-activated signaling pathway"/>
    <property type="evidence" value="ECO:0007669"/>
    <property type="project" value="InterPro"/>
</dbReference>
<proteinExistence type="predicted"/>
<accession>A0A8K0IT81</accession>
<name>A0A8K0IT81_COCNU</name>
<dbReference type="Proteomes" id="UP000797356">
    <property type="component" value="Chromosome 13"/>
</dbReference>
<feature type="region of interest" description="Disordered" evidence="1">
    <location>
        <begin position="1"/>
        <end position="25"/>
    </location>
</feature>
<feature type="region of interest" description="Disordered" evidence="1">
    <location>
        <begin position="67"/>
        <end position="88"/>
    </location>
</feature>
<dbReference type="EMBL" id="CM017884">
    <property type="protein sequence ID" value="KAG1366671.1"/>
    <property type="molecule type" value="Genomic_DNA"/>
</dbReference>
<dbReference type="OrthoDB" id="1931195at2759"/>
<feature type="compositionally biased region" description="Acidic residues" evidence="1">
    <location>
        <begin position="71"/>
        <end position="88"/>
    </location>
</feature>